<keyword evidence="4" id="KW-0410">Iron transport</keyword>
<dbReference type="PROSITE" id="PS50893">
    <property type="entry name" value="ABC_TRANSPORTER_2"/>
    <property type="match status" value="1"/>
</dbReference>
<organism evidence="11">
    <name type="scientific">Parabacteroides merdae</name>
    <dbReference type="NCBI Taxonomy" id="46503"/>
    <lineage>
        <taxon>Bacteria</taxon>
        <taxon>Pseudomonadati</taxon>
        <taxon>Bacteroidota</taxon>
        <taxon>Bacteroidia</taxon>
        <taxon>Bacteroidales</taxon>
        <taxon>Tannerellaceae</taxon>
        <taxon>Parabacteroides</taxon>
    </lineage>
</organism>
<evidence type="ECO:0000256" key="8">
    <source>
        <dbReference type="ARBA" id="ARBA00023065"/>
    </source>
</evidence>
<dbReference type="SMART" id="SM00382">
    <property type="entry name" value="AAA"/>
    <property type="match status" value="1"/>
</dbReference>
<evidence type="ECO:0000259" key="10">
    <source>
        <dbReference type="PROSITE" id="PS50893"/>
    </source>
</evidence>
<dbReference type="InterPro" id="IPR027417">
    <property type="entry name" value="P-loop_NTPase"/>
</dbReference>
<evidence type="ECO:0000256" key="9">
    <source>
        <dbReference type="ARBA" id="ARBA00023136"/>
    </source>
</evidence>
<dbReference type="GO" id="GO:0006826">
    <property type="term" value="P:iron ion transport"/>
    <property type="evidence" value="ECO:0007669"/>
    <property type="project" value="UniProtKB-KW"/>
</dbReference>
<keyword evidence="7" id="KW-0408">Iron</keyword>
<name>A0A6N3GUF4_9BACT</name>
<keyword evidence="8" id="KW-0406">Ion transport</keyword>
<dbReference type="InterPro" id="IPR003593">
    <property type="entry name" value="AAA+_ATPase"/>
</dbReference>
<gene>
    <name evidence="11" type="primary">yusV_2</name>
    <name evidence="11" type="ORF">PMLFYP103_03224</name>
</gene>
<evidence type="ECO:0000256" key="5">
    <source>
        <dbReference type="ARBA" id="ARBA00022741"/>
    </source>
</evidence>
<evidence type="ECO:0000256" key="1">
    <source>
        <dbReference type="ARBA" id="ARBA00004202"/>
    </source>
</evidence>
<dbReference type="Pfam" id="PF00005">
    <property type="entry name" value="ABC_tran"/>
    <property type="match status" value="1"/>
</dbReference>
<evidence type="ECO:0000256" key="4">
    <source>
        <dbReference type="ARBA" id="ARBA00022496"/>
    </source>
</evidence>
<evidence type="ECO:0000256" key="3">
    <source>
        <dbReference type="ARBA" id="ARBA00022475"/>
    </source>
</evidence>
<dbReference type="GO" id="GO:0016887">
    <property type="term" value="F:ATP hydrolysis activity"/>
    <property type="evidence" value="ECO:0007669"/>
    <property type="project" value="InterPro"/>
</dbReference>
<evidence type="ECO:0000313" key="11">
    <source>
        <dbReference type="EMBL" id="VYU68487.1"/>
    </source>
</evidence>
<dbReference type="Gene3D" id="3.40.50.300">
    <property type="entry name" value="P-loop containing nucleotide triphosphate hydrolases"/>
    <property type="match status" value="1"/>
</dbReference>
<keyword evidence="5" id="KW-0547">Nucleotide-binding</keyword>
<evidence type="ECO:0000256" key="6">
    <source>
        <dbReference type="ARBA" id="ARBA00022840"/>
    </source>
</evidence>
<reference evidence="11" key="1">
    <citation type="submission" date="2019-11" db="EMBL/GenBank/DDBJ databases">
        <authorList>
            <person name="Feng L."/>
        </authorList>
    </citation>
    <scope>NUCLEOTIDE SEQUENCE</scope>
    <source>
        <strain evidence="11">PmerdaeLFYP103</strain>
    </source>
</reference>
<dbReference type="GO" id="GO:0005524">
    <property type="term" value="F:ATP binding"/>
    <property type="evidence" value="ECO:0007669"/>
    <property type="project" value="UniProtKB-KW"/>
</dbReference>
<comment type="subcellular location">
    <subcellularLocation>
        <location evidence="1">Cell membrane</location>
        <topology evidence="1">Peripheral membrane protein</topology>
    </subcellularLocation>
</comment>
<dbReference type="SUPFAM" id="SSF52540">
    <property type="entry name" value="P-loop containing nucleoside triphosphate hydrolases"/>
    <property type="match status" value="1"/>
</dbReference>
<keyword evidence="3" id="KW-1003">Cell membrane</keyword>
<dbReference type="InterPro" id="IPR003439">
    <property type="entry name" value="ABC_transporter-like_ATP-bd"/>
</dbReference>
<dbReference type="GO" id="GO:0005886">
    <property type="term" value="C:plasma membrane"/>
    <property type="evidence" value="ECO:0007669"/>
    <property type="project" value="UniProtKB-SubCell"/>
</dbReference>
<dbReference type="PANTHER" id="PTHR42771">
    <property type="entry name" value="IRON(3+)-HYDROXAMATE IMPORT ATP-BINDING PROTEIN FHUC"/>
    <property type="match status" value="1"/>
</dbReference>
<evidence type="ECO:0000256" key="7">
    <source>
        <dbReference type="ARBA" id="ARBA00023004"/>
    </source>
</evidence>
<dbReference type="PANTHER" id="PTHR42771:SF2">
    <property type="entry name" value="IRON(3+)-HYDROXAMATE IMPORT ATP-BINDING PROTEIN FHUC"/>
    <property type="match status" value="1"/>
</dbReference>
<accession>A0A6N3GUF4</accession>
<dbReference type="AlphaFoldDB" id="A0A6N3GUF4"/>
<evidence type="ECO:0000256" key="2">
    <source>
        <dbReference type="ARBA" id="ARBA00022448"/>
    </source>
</evidence>
<dbReference type="EMBL" id="CACRUV010000046">
    <property type="protein sequence ID" value="VYU68487.1"/>
    <property type="molecule type" value="Genomic_DNA"/>
</dbReference>
<dbReference type="InterPro" id="IPR051535">
    <property type="entry name" value="Siderophore_ABC-ATPase"/>
</dbReference>
<keyword evidence="6 11" id="KW-0067">ATP-binding</keyword>
<keyword evidence="9" id="KW-0472">Membrane</keyword>
<feature type="domain" description="ABC transporter" evidence="10">
    <location>
        <begin position="7"/>
        <end position="247"/>
    </location>
</feature>
<protein>
    <submittedName>
        <fullName evidence="11">Putative siderophore transport system ATP-binding protein YusV</fullName>
    </submittedName>
</protein>
<sequence length="336" mass="37603">MMRQDTIHINDLSIGYRTKNDTKLVASHIQARIYSGELTCLLGANGVGKSTLLRTLSAFQQKLGGEIAVLGRDMDSYSDKELSTTIGVVLTEKCDIRNMSVRELVEMGRSPYTGFWGRLDKEDKQVVEESIALVRIENLASRMVYTLSDGERQKVMIAKALAQETPVIFLDEPTAFLDFPSKVEIMQLLHHLTRSTNKTIFLSTHDLELALQIADKIWLMDRTNGITPGTPEDLALSGHLSGFFARKGIVFDTETGLFRIDNRYSKEIRLIGHGQKYAMVRKALQRNGIRADRHVESPVWIETGDLSVGSAFLIHHLDGRTLAADTIESLLQELSV</sequence>
<keyword evidence="2" id="KW-0813">Transport</keyword>
<dbReference type="CDD" id="cd03214">
    <property type="entry name" value="ABC_Iron-Siderophores_B12_Hemin"/>
    <property type="match status" value="1"/>
</dbReference>
<proteinExistence type="predicted"/>